<keyword evidence="1" id="KW-0694">RNA-binding</keyword>
<dbReference type="Proteomes" id="UP000479710">
    <property type="component" value="Unassembled WGS sequence"/>
</dbReference>
<dbReference type="PANTHER" id="PTHR32343:SF19">
    <property type="entry name" value="OS11G0549537 PROTEIN"/>
    <property type="match status" value="1"/>
</dbReference>
<dbReference type="GO" id="GO:0003723">
    <property type="term" value="F:RNA binding"/>
    <property type="evidence" value="ECO:0007669"/>
    <property type="project" value="UniProtKB-UniRule"/>
</dbReference>
<proteinExistence type="predicted"/>
<evidence type="ECO:0000313" key="5">
    <source>
        <dbReference type="Proteomes" id="UP000479710"/>
    </source>
</evidence>
<feature type="domain" description="RRM" evidence="3">
    <location>
        <begin position="108"/>
        <end position="182"/>
    </location>
</feature>
<feature type="compositionally biased region" description="Basic and acidic residues" evidence="2">
    <location>
        <begin position="375"/>
        <end position="388"/>
    </location>
</feature>
<dbReference type="InterPro" id="IPR035979">
    <property type="entry name" value="RBD_domain_sf"/>
</dbReference>
<dbReference type="SMART" id="SM00360">
    <property type="entry name" value="RRM"/>
    <property type="match status" value="1"/>
</dbReference>
<sequence>MPDAVSIYHFARPPLSDLSLIVSSNIDQRFDADPEGKVFFWSEQAGSRIQLYAIRYLDQWMQESFMAVRLDPGYLRIGMISPQFSTSSPPSPQLSTSPNWTIDVSDARTIKVTNISLSATADNIKEFFSFSGEVEYVEMRRESETSQVAYVTFKEFHGADTALLLSGASISEASVNITPVEDYVLPPEAYFHRQDTSSPRTPTEAAVKKAEEVVSTMLAKGFVLSKDALKRARSFDDRHQLLSAASARVASLDRRFGLSDKFSAGTAAARGAVRGVDERFQVSELARVAVAAAEQGAASVVAGSPYASRGAEWVSAAVGAVARAAFDVGAMTKEKVERAEEEEELGRKDGAGAATASAGDVAHAHVQVDAPPAHAAREPDGHYKNKTM</sequence>
<dbReference type="InterPro" id="IPR012677">
    <property type="entry name" value="Nucleotide-bd_a/b_plait_sf"/>
</dbReference>
<accession>A0A6G1D518</accession>
<reference evidence="4 5" key="1">
    <citation type="submission" date="2019-11" db="EMBL/GenBank/DDBJ databases">
        <title>Whole genome sequence of Oryza granulata.</title>
        <authorList>
            <person name="Li W."/>
        </authorList>
    </citation>
    <scope>NUCLEOTIDE SEQUENCE [LARGE SCALE GENOMIC DNA]</scope>
    <source>
        <strain evidence="5">cv. Menghai</strain>
        <tissue evidence="4">Leaf</tissue>
    </source>
</reference>
<name>A0A6G1D518_9ORYZ</name>
<dbReference type="Gene3D" id="3.30.70.330">
    <property type="match status" value="1"/>
</dbReference>
<dbReference type="PANTHER" id="PTHR32343">
    <property type="entry name" value="SERINE/ARGININE-RICH SPLICING FACTOR"/>
    <property type="match status" value="1"/>
</dbReference>
<comment type="caution">
    <text evidence="4">The sequence shown here is derived from an EMBL/GenBank/DDBJ whole genome shotgun (WGS) entry which is preliminary data.</text>
</comment>
<organism evidence="4 5">
    <name type="scientific">Oryza meyeriana var. granulata</name>
    <dbReference type="NCBI Taxonomy" id="110450"/>
    <lineage>
        <taxon>Eukaryota</taxon>
        <taxon>Viridiplantae</taxon>
        <taxon>Streptophyta</taxon>
        <taxon>Embryophyta</taxon>
        <taxon>Tracheophyta</taxon>
        <taxon>Spermatophyta</taxon>
        <taxon>Magnoliopsida</taxon>
        <taxon>Liliopsida</taxon>
        <taxon>Poales</taxon>
        <taxon>Poaceae</taxon>
        <taxon>BOP clade</taxon>
        <taxon>Oryzoideae</taxon>
        <taxon>Oryzeae</taxon>
        <taxon>Oryzinae</taxon>
        <taxon>Oryza</taxon>
        <taxon>Oryza meyeriana</taxon>
    </lineage>
</organism>
<evidence type="ECO:0000259" key="3">
    <source>
        <dbReference type="PROSITE" id="PS50102"/>
    </source>
</evidence>
<gene>
    <name evidence="4" type="ORF">E2562_017375</name>
</gene>
<protein>
    <recommendedName>
        <fullName evidence="3">RRM domain-containing protein</fullName>
    </recommendedName>
</protein>
<evidence type="ECO:0000256" key="1">
    <source>
        <dbReference type="PROSITE-ProRule" id="PRU00176"/>
    </source>
</evidence>
<dbReference type="OrthoDB" id="7763451at2759"/>
<dbReference type="EMBL" id="SPHZ02000007">
    <property type="protein sequence ID" value="KAF0907439.1"/>
    <property type="molecule type" value="Genomic_DNA"/>
</dbReference>
<dbReference type="Pfam" id="PF00076">
    <property type="entry name" value="RRM_1"/>
    <property type="match status" value="1"/>
</dbReference>
<evidence type="ECO:0000256" key="2">
    <source>
        <dbReference type="SAM" id="MobiDB-lite"/>
    </source>
</evidence>
<keyword evidence="5" id="KW-1185">Reference proteome</keyword>
<dbReference type="InterPro" id="IPR000504">
    <property type="entry name" value="RRM_dom"/>
</dbReference>
<dbReference type="SUPFAM" id="SSF54928">
    <property type="entry name" value="RNA-binding domain, RBD"/>
    <property type="match status" value="1"/>
</dbReference>
<dbReference type="PROSITE" id="PS50102">
    <property type="entry name" value="RRM"/>
    <property type="match status" value="1"/>
</dbReference>
<feature type="compositionally biased region" description="Low complexity" evidence="2">
    <location>
        <begin position="351"/>
        <end position="361"/>
    </location>
</feature>
<dbReference type="AlphaFoldDB" id="A0A6G1D518"/>
<feature type="region of interest" description="Disordered" evidence="2">
    <location>
        <begin position="335"/>
        <end position="388"/>
    </location>
</feature>
<evidence type="ECO:0000313" key="4">
    <source>
        <dbReference type="EMBL" id="KAF0907439.1"/>
    </source>
</evidence>